<protein>
    <submittedName>
        <fullName evidence="1">Uncharacterized protein</fullName>
    </submittedName>
</protein>
<dbReference type="EMBL" id="OZ035835">
    <property type="protein sequence ID" value="CAL1577274.1"/>
    <property type="molecule type" value="Genomic_DNA"/>
</dbReference>
<dbReference type="AlphaFoldDB" id="A0AAV2JI47"/>
<dbReference type="Proteomes" id="UP001497482">
    <property type="component" value="Chromosome 13"/>
</dbReference>
<sequence length="86" mass="9432">MAAAKAYRNDTHRGVRQTRPSVCVALERMATSVGRLGERATDKVGHRQSVLTLKRAITTAAVERSAEVDYRRSNVPGTPETTVTLH</sequence>
<accession>A0AAV2JI47</accession>
<gene>
    <name evidence="1" type="ORF">KC01_LOCUS8646</name>
</gene>
<reference evidence="1 2" key="1">
    <citation type="submission" date="2024-04" db="EMBL/GenBank/DDBJ databases">
        <authorList>
            <person name="Waldvogel A.-M."/>
            <person name="Schoenle A."/>
        </authorList>
    </citation>
    <scope>NUCLEOTIDE SEQUENCE [LARGE SCALE GENOMIC DNA]</scope>
</reference>
<evidence type="ECO:0000313" key="2">
    <source>
        <dbReference type="Proteomes" id="UP001497482"/>
    </source>
</evidence>
<proteinExistence type="predicted"/>
<name>A0AAV2JI47_KNICA</name>
<keyword evidence="2" id="KW-1185">Reference proteome</keyword>
<organism evidence="1 2">
    <name type="scientific">Knipowitschia caucasica</name>
    <name type="common">Caucasian dwarf goby</name>
    <name type="synonym">Pomatoschistus caucasicus</name>
    <dbReference type="NCBI Taxonomy" id="637954"/>
    <lineage>
        <taxon>Eukaryota</taxon>
        <taxon>Metazoa</taxon>
        <taxon>Chordata</taxon>
        <taxon>Craniata</taxon>
        <taxon>Vertebrata</taxon>
        <taxon>Euteleostomi</taxon>
        <taxon>Actinopterygii</taxon>
        <taxon>Neopterygii</taxon>
        <taxon>Teleostei</taxon>
        <taxon>Neoteleostei</taxon>
        <taxon>Acanthomorphata</taxon>
        <taxon>Gobiaria</taxon>
        <taxon>Gobiiformes</taxon>
        <taxon>Gobioidei</taxon>
        <taxon>Gobiidae</taxon>
        <taxon>Gobiinae</taxon>
        <taxon>Knipowitschia</taxon>
    </lineage>
</organism>
<evidence type="ECO:0000313" key="1">
    <source>
        <dbReference type="EMBL" id="CAL1577274.1"/>
    </source>
</evidence>